<organism evidence="2 3">
    <name type="scientific">Romeriopsis navalis LEGE 11480</name>
    <dbReference type="NCBI Taxonomy" id="2777977"/>
    <lineage>
        <taxon>Bacteria</taxon>
        <taxon>Bacillati</taxon>
        <taxon>Cyanobacteriota</taxon>
        <taxon>Cyanophyceae</taxon>
        <taxon>Leptolyngbyales</taxon>
        <taxon>Leptolyngbyaceae</taxon>
        <taxon>Romeriopsis</taxon>
        <taxon>Romeriopsis navalis</taxon>
    </lineage>
</organism>
<keyword evidence="1" id="KW-0812">Transmembrane</keyword>
<feature type="transmembrane region" description="Helical" evidence="1">
    <location>
        <begin position="42"/>
        <end position="63"/>
    </location>
</feature>
<feature type="transmembrane region" description="Helical" evidence="1">
    <location>
        <begin position="69"/>
        <end position="90"/>
    </location>
</feature>
<keyword evidence="3" id="KW-1185">Reference proteome</keyword>
<dbReference type="EMBL" id="JADEXQ010000040">
    <property type="protein sequence ID" value="MBE9030619.1"/>
    <property type="molecule type" value="Genomic_DNA"/>
</dbReference>
<accession>A0A928Z3F3</accession>
<dbReference type="RefSeq" id="WP_264325449.1">
    <property type="nucleotide sequence ID" value="NZ_JADEXQ010000040.1"/>
</dbReference>
<dbReference type="Proteomes" id="UP000625316">
    <property type="component" value="Unassembled WGS sequence"/>
</dbReference>
<evidence type="ECO:0000256" key="1">
    <source>
        <dbReference type="SAM" id="Phobius"/>
    </source>
</evidence>
<comment type="caution">
    <text evidence="2">The sequence shown here is derived from an EMBL/GenBank/DDBJ whole genome shotgun (WGS) entry which is preliminary data.</text>
</comment>
<sequence length="233" mass="26954">MFFGVDDAVIVLFSGALLAMLAGLACWFWSVGARRQQWWLQYSGLSLALLCGFGVVAVVFLRWLEQPWATFGIALFFNLPLLMIALVSGLIWRLGKKRQRRWLQYSGLSLFSLLLVLLIGLTSEWAKEVRHTVEIPGYRVEFFEAGGIDVEHFRYFYIDRPDGQRARYMIHNDTLRCFYLNVQPQGDRIYFQCWGEALTDASFVDRAKQTVYSNLHEAEESIADLEFWPADDE</sequence>
<dbReference type="AlphaFoldDB" id="A0A928Z3F3"/>
<keyword evidence="1" id="KW-0472">Membrane</keyword>
<evidence type="ECO:0000313" key="3">
    <source>
        <dbReference type="Proteomes" id="UP000625316"/>
    </source>
</evidence>
<feature type="transmembrane region" description="Helical" evidence="1">
    <location>
        <begin position="12"/>
        <end position="30"/>
    </location>
</feature>
<reference evidence="2" key="1">
    <citation type="submission" date="2020-10" db="EMBL/GenBank/DDBJ databases">
        <authorList>
            <person name="Castelo-Branco R."/>
            <person name="Eusebio N."/>
            <person name="Adriana R."/>
            <person name="Vieira A."/>
            <person name="Brugerolle De Fraissinette N."/>
            <person name="Rezende De Castro R."/>
            <person name="Schneider M.P."/>
            <person name="Vasconcelos V."/>
            <person name="Leao P.N."/>
        </authorList>
    </citation>
    <scope>NUCLEOTIDE SEQUENCE</scope>
    <source>
        <strain evidence="2">LEGE 11480</strain>
    </source>
</reference>
<keyword evidence="1" id="KW-1133">Transmembrane helix</keyword>
<gene>
    <name evidence="2" type="ORF">IQ266_12845</name>
</gene>
<feature type="transmembrane region" description="Helical" evidence="1">
    <location>
        <begin position="102"/>
        <end position="121"/>
    </location>
</feature>
<protein>
    <submittedName>
        <fullName evidence="2">Uncharacterized protein</fullName>
    </submittedName>
</protein>
<evidence type="ECO:0000313" key="2">
    <source>
        <dbReference type="EMBL" id="MBE9030619.1"/>
    </source>
</evidence>
<proteinExistence type="predicted"/>
<name>A0A928Z3F3_9CYAN</name>